<comment type="caution">
    <text evidence="3">The sequence shown here is derived from an EMBL/GenBank/DDBJ whole genome shotgun (WGS) entry which is preliminary data.</text>
</comment>
<proteinExistence type="predicted"/>
<dbReference type="Proteomes" id="UP000026923">
    <property type="component" value="Unassembled WGS sequence"/>
</dbReference>
<accession>A0A061JPA5</accession>
<evidence type="ECO:0000313" key="3">
    <source>
        <dbReference type="EMBL" id="EWC40185.1"/>
    </source>
</evidence>
<gene>
    <name evidence="3" type="ORF">B597_016545</name>
</gene>
<sequence>MLRRNAAICSQQEDRGGYGMPPPERAMLELYRELDEDGQRAVEAVARDKKRLRDVEMQLQELAAVIQRLNLAP</sequence>
<feature type="region of interest" description="Disordered" evidence="2">
    <location>
        <begin position="1"/>
        <end position="22"/>
    </location>
</feature>
<dbReference type="AlphaFoldDB" id="A0A061JPA5"/>
<name>A0A061JPA5_STUST</name>
<evidence type="ECO:0000313" key="4">
    <source>
        <dbReference type="Proteomes" id="UP000026923"/>
    </source>
</evidence>
<reference evidence="3 4" key="1">
    <citation type="journal article" date="2013" name="Genome Announc.">
        <title>Draft Genome of the Nitrogen-Fixing Bacterium Pseudomonas stutzeri Strain KOS6 Isolated from Industrial Hydrocarbon Sludge.</title>
        <authorList>
            <person name="Grigoryeva T.V."/>
            <person name="Laikov A.V."/>
            <person name="Naumova R.P."/>
            <person name="Manolov A.I."/>
            <person name="Larin A.K."/>
            <person name="Karpova I.Y."/>
            <person name="Semashko T.A."/>
            <person name="Alexeev D.G."/>
            <person name="Kostryukova E.S."/>
            <person name="Muller R."/>
            <person name="Govorun V.M."/>
        </authorList>
    </citation>
    <scope>NUCLEOTIDE SEQUENCE [LARGE SCALE GENOMIC DNA]</scope>
    <source>
        <strain evidence="3 4">KOS6</strain>
    </source>
</reference>
<dbReference type="HOGENOM" id="CLU_2702047_0_0_6"/>
<keyword evidence="1" id="KW-0175">Coiled coil</keyword>
<evidence type="ECO:0000256" key="1">
    <source>
        <dbReference type="SAM" id="Coils"/>
    </source>
</evidence>
<protein>
    <submittedName>
        <fullName evidence="3">Uncharacterized protein</fullName>
    </submittedName>
</protein>
<dbReference type="EMBL" id="AMCZ02000024">
    <property type="protein sequence ID" value="EWC40185.1"/>
    <property type="molecule type" value="Genomic_DNA"/>
</dbReference>
<feature type="coiled-coil region" evidence="1">
    <location>
        <begin position="45"/>
        <end position="72"/>
    </location>
</feature>
<evidence type="ECO:0000256" key="2">
    <source>
        <dbReference type="SAM" id="MobiDB-lite"/>
    </source>
</evidence>
<organism evidence="3 4">
    <name type="scientific">Stutzerimonas stutzeri KOS6</name>
    <dbReference type="NCBI Taxonomy" id="1218352"/>
    <lineage>
        <taxon>Bacteria</taxon>
        <taxon>Pseudomonadati</taxon>
        <taxon>Pseudomonadota</taxon>
        <taxon>Gammaproteobacteria</taxon>
        <taxon>Pseudomonadales</taxon>
        <taxon>Pseudomonadaceae</taxon>
        <taxon>Stutzerimonas</taxon>
    </lineage>
</organism>